<comment type="caution">
    <text evidence="2">The sequence shown here is derived from an EMBL/GenBank/DDBJ whole genome shotgun (WGS) entry which is preliminary data.</text>
</comment>
<evidence type="ECO:0000313" key="3">
    <source>
        <dbReference type="Proteomes" id="UP000708208"/>
    </source>
</evidence>
<organism evidence="2 3">
    <name type="scientific">Allacma fusca</name>
    <dbReference type="NCBI Taxonomy" id="39272"/>
    <lineage>
        <taxon>Eukaryota</taxon>
        <taxon>Metazoa</taxon>
        <taxon>Ecdysozoa</taxon>
        <taxon>Arthropoda</taxon>
        <taxon>Hexapoda</taxon>
        <taxon>Collembola</taxon>
        <taxon>Symphypleona</taxon>
        <taxon>Sminthuridae</taxon>
        <taxon>Allacma</taxon>
    </lineage>
</organism>
<sequence>MNATIRQIFGEQKKHQTFATTEKPSINNSTSIDRTQIYTSARTTGRKCSELSGFMMASRLKVGTRVVRGADWNSGYEMRITRLPKLLRMEFHQEKTYLQQSYEDDSTRAKCPERCGLMMASLLKVGTRVVRGADWNAGHQDGIPPGEGQITSLDVLNKVGWVQVKWASGNLIEYRMGSSGKYYLKLAECSLTIKEPNEVECLNSDAPIPSGPEMARRLKYGTFVVLREDWERVKQDGNPPRIEFYVTDVAAITRVVLDYYCPS</sequence>
<dbReference type="Proteomes" id="UP000708208">
    <property type="component" value="Unassembled WGS sequence"/>
</dbReference>
<gene>
    <name evidence="2" type="ORF">AFUS01_LOCUS30346</name>
</gene>
<reference evidence="2" key="1">
    <citation type="submission" date="2021-06" db="EMBL/GenBank/DDBJ databases">
        <authorList>
            <person name="Hodson N. C."/>
            <person name="Mongue J. A."/>
            <person name="Jaron S. K."/>
        </authorList>
    </citation>
    <scope>NUCLEOTIDE SEQUENCE</scope>
</reference>
<dbReference type="GO" id="GO:0004842">
    <property type="term" value="F:ubiquitin-protein transferase activity"/>
    <property type="evidence" value="ECO:0007669"/>
    <property type="project" value="InterPro"/>
</dbReference>
<proteinExistence type="predicted"/>
<protein>
    <recommendedName>
        <fullName evidence="1">MIB/HERC2 domain-containing protein</fullName>
    </recommendedName>
</protein>
<dbReference type="OrthoDB" id="239701at2759"/>
<dbReference type="GO" id="GO:0046872">
    <property type="term" value="F:metal ion binding"/>
    <property type="evidence" value="ECO:0007669"/>
    <property type="project" value="InterPro"/>
</dbReference>
<dbReference type="InterPro" id="IPR010606">
    <property type="entry name" value="Mib_Herc2"/>
</dbReference>
<keyword evidence="3" id="KW-1185">Reference proteome</keyword>
<dbReference type="Pfam" id="PF06701">
    <property type="entry name" value="MIB_HERC2"/>
    <property type="match status" value="1"/>
</dbReference>
<feature type="domain" description="MIB/HERC2" evidence="1">
    <location>
        <begin position="115"/>
        <end position="190"/>
    </location>
</feature>
<evidence type="ECO:0000313" key="2">
    <source>
        <dbReference type="EMBL" id="CAG7819931.1"/>
    </source>
</evidence>
<name>A0A8J2KKY6_9HEXA</name>
<dbReference type="GO" id="GO:0016567">
    <property type="term" value="P:protein ubiquitination"/>
    <property type="evidence" value="ECO:0007669"/>
    <property type="project" value="InterPro"/>
</dbReference>
<dbReference type="PROSITE" id="PS51416">
    <property type="entry name" value="MIB_HERC2"/>
    <property type="match status" value="1"/>
</dbReference>
<evidence type="ECO:0000259" key="1">
    <source>
        <dbReference type="PROSITE" id="PS51416"/>
    </source>
</evidence>
<dbReference type="EMBL" id="CAJVCH010463740">
    <property type="protein sequence ID" value="CAG7819931.1"/>
    <property type="molecule type" value="Genomic_DNA"/>
</dbReference>
<dbReference type="AlphaFoldDB" id="A0A8J2KKY6"/>
<accession>A0A8J2KKY6</accession>